<evidence type="ECO:0000313" key="3">
    <source>
        <dbReference type="EMBL" id="SCL74274.1"/>
    </source>
</evidence>
<dbReference type="PANTHER" id="PTHR46558">
    <property type="entry name" value="TRACRIPTIONAL REGULATORY PROTEIN-RELATED-RELATED"/>
    <property type="match status" value="1"/>
</dbReference>
<dbReference type="Proteomes" id="UP000184671">
    <property type="component" value="Unassembled WGS sequence"/>
</dbReference>
<gene>
    <name evidence="3" type="ORF">L21_0142</name>
</gene>
<organism evidence="3 4">
    <name type="scientific">Methanoculleus chikugoensis</name>
    <dbReference type="NCBI Taxonomy" id="118126"/>
    <lineage>
        <taxon>Archaea</taxon>
        <taxon>Methanobacteriati</taxon>
        <taxon>Methanobacteriota</taxon>
        <taxon>Stenosarchaea group</taxon>
        <taxon>Methanomicrobia</taxon>
        <taxon>Methanomicrobiales</taxon>
        <taxon>Methanomicrobiaceae</taxon>
        <taxon>Methanoculleus</taxon>
    </lineage>
</organism>
<dbReference type="InterPro" id="IPR010982">
    <property type="entry name" value="Lambda_DNA-bd_dom_sf"/>
</dbReference>
<dbReference type="EMBL" id="FMID01000004">
    <property type="protein sequence ID" value="SCL74274.1"/>
    <property type="molecule type" value="Genomic_DNA"/>
</dbReference>
<reference evidence="3 4" key="1">
    <citation type="submission" date="2016-08" db="EMBL/GenBank/DDBJ databases">
        <authorList>
            <person name="Seilhamer J.J."/>
        </authorList>
    </citation>
    <scope>NUCLEOTIDE SEQUENCE [LARGE SCALE GENOMIC DNA]</scope>
    <source>
        <strain evidence="3">L21-II-0</strain>
    </source>
</reference>
<evidence type="ECO:0000313" key="4">
    <source>
        <dbReference type="Proteomes" id="UP000184671"/>
    </source>
</evidence>
<dbReference type="SUPFAM" id="SSF47413">
    <property type="entry name" value="lambda repressor-like DNA-binding domains"/>
    <property type="match status" value="1"/>
</dbReference>
<keyword evidence="1" id="KW-0238">DNA-binding</keyword>
<proteinExistence type="predicted"/>
<dbReference type="SMART" id="SM00530">
    <property type="entry name" value="HTH_XRE"/>
    <property type="match status" value="1"/>
</dbReference>
<dbReference type="Pfam" id="PF01381">
    <property type="entry name" value="HTH_3"/>
    <property type="match status" value="1"/>
</dbReference>
<protein>
    <submittedName>
        <fullName evidence="3">Transcriptional regulator, y4mF family</fullName>
    </submittedName>
</protein>
<dbReference type="OrthoDB" id="67699at2157"/>
<dbReference type="RefSeq" id="WP_074368586.1">
    <property type="nucleotide sequence ID" value="NZ_FMID01000004.1"/>
</dbReference>
<dbReference type="STRING" id="118126.L21_0142"/>
<dbReference type="InterPro" id="IPR001387">
    <property type="entry name" value="Cro/C1-type_HTH"/>
</dbReference>
<dbReference type="PANTHER" id="PTHR46558:SF4">
    <property type="entry name" value="DNA-BIDING PHAGE PROTEIN"/>
    <property type="match status" value="1"/>
</dbReference>
<dbReference type="PROSITE" id="PS50943">
    <property type="entry name" value="HTH_CROC1"/>
    <property type="match status" value="1"/>
</dbReference>
<dbReference type="GO" id="GO:0003677">
    <property type="term" value="F:DNA binding"/>
    <property type="evidence" value="ECO:0007669"/>
    <property type="project" value="UniProtKB-KW"/>
</dbReference>
<feature type="domain" description="HTH cro/C1-type" evidence="2">
    <location>
        <begin position="5"/>
        <end position="59"/>
    </location>
</feature>
<evidence type="ECO:0000256" key="1">
    <source>
        <dbReference type="ARBA" id="ARBA00023125"/>
    </source>
</evidence>
<sequence length="69" mass="7947">MKNRIKVYRAMHDLTQEGLANELGVTRQTILAIEKGKYDPSLELAFKIARFFGVAIEEIFLYGDVTERK</sequence>
<dbReference type="AlphaFoldDB" id="A0A1M4MH94"/>
<name>A0A1M4MH94_9EURY</name>
<accession>A0A1M4MH94</accession>
<dbReference type="Gene3D" id="1.10.260.40">
    <property type="entry name" value="lambda repressor-like DNA-binding domains"/>
    <property type="match status" value="1"/>
</dbReference>
<dbReference type="CDD" id="cd00093">
    <property type="entry name" value="HTH_XRE"/>
    <property type="match status" value="1"/>
</dbReference>
<evidence type="ECO:0000259" key="2">
    <source>
        <dbReference type="PROSITE" id="PS50943"/>
    </source>
</evidence>